<keyword evidence="5" id="KW-0472">Membrane</keyword>
<evidence type="ECO:0000256" key="5">
    <source>
        <dbReference type="SAM" id="Phobius"/>
    </source>
</evidence>
<dbReference type="Gene3D" id="3.30.450.20">
    <property type="entry name" value="PAS domain"/>
    <property type="match status" value="1"/>
</dbReference>
<reference evidence="7 8" key="1">
    <citation type="journal article" date="2019" name="Int. J. Syst. Evol. Microbiol.">
        <title>The Global Catalogue of Microorganisms (GCM) 10K type strain sequencing project: providing services to taxonomists for standard genome sequencing and annotation.</title>
        <authorList>
            <consortium name="The Broad Institute Genomics Platform"/>
            <consortium name="The Broad Institute Genome Sequencing Center for Infectious Disease"/>
            <person name="Wu L."/>
            <person name="Ma J."/>
        </authorList>
    </citation>
    <scope>NUCLEOTIDE SEQUENCE [LARGE SCALE GENOMIC DNA]</scope>
    <source>
        <strain evidence="7 8">JCM 12662</strain>
    </source>
</reference>
<dbReference type="InterPro" id="IPR009057">
    <property type="entry name" value="Homeodomain-like_sf"/>
</dbReference>
<keyword evidence="5" id="KW-0812">Transmembrane</keyword>
<dbReference type="EMBL" id="BAAACW010000014">
    <property type="protein sequence ID" value="GAA0351918.1"/>
    <property type="molecule type" value="Genomic_DNA"/>
</dbReference>
<protein>
    <submittedName>
        <fullName evidence="7">Transcriptional regulator YesS</fullName>
    </submittedName>
</protein>
<dbReference type="PROSITE" id="PS01124">
    <property type="entry name" value="HTH_ARAC_FAMILY_2"/>
    <property type="match status" value="1"/>
</dbReference>
<name>A0ABN0X0E3_9LACT</name>
<evidence type="ECO:0000313" key="7">
    <source>
        <dbReference type="EMBL" id="GAA0351918.1"/>
    </source>
</evidence>
<gene>
    <name evidence="7" type="primary">yesS</name>
    <name evidence="7" type="ORF">GCM10008932_01160</name>
</gene>
<dbReference type="Pfam" id="PF12833">
    <property type="entry name" value="HTH_18"/>
    <property type="match status" value="1"/>
</dbReference>
<evidence type="ECO:0000256" key="4">
    <source>
        <dbReference type="SAM" id="Coils"/>
    </source>
</evidence>
<keyword evidence="1" id="KW-0805">Transcription regulation</keyword>
<dbReference type="SUPFAM" id="SSF46689">
    <property type="entry name" value="Homeodomain-like"/>
    <property type="match status" value="2"/>
</dbReference>
<evidence type="ECO:0000256" key="3">
    <source>
        <dbReference type="ARBA" id="ARBA00023163"/>
    </source>
</evidence>
<sequence length="754" mass="88034">MNIVKNKIKNINYKLASFISGLSKIKIAPILLIVSIPSLLIGLTIYFIVVDQMTNEMISNHEKQVQSQIDFIDQEFQALELSLNNTSHQSFFTRDYANIDFNEDFYIAEQLRDVLLSKQNSSNLIERIHFFLDSDSPLVFNPNLRRVSEDLVTYYRNFIEIGDFYWGINTLNESNESHIADIVLVRNVPSFFNVYDESMSSFVVELNLNTISQMVDGLNPFDTGYSYLIDNENGIVLSSNNNTNPELTGILEKGDKNNLIDSQVIESIDRENYSVITGSMDRVNNSWTYISAVPVSIITEPVRNVSIVIIIVSLIGILLSMILANFTLQFILKPLSNITENINGKAGNYYSSIELTIQNLQDLRNEKKGLEKDINITNKKLISSILYQLVEGRFQDYNDKLLEEYEEFSYFFKGQSYYYIDIQFKELNEKKQLEKLFEEYFPENNFWINYTPEHSGIVISFDNEKISLEDILHILDKTTSNRDSINYSVIVSRPFNSLYYLNEIVEQIRVKKSSLEQKTDNVIVLPKDNKLKTNDDFNYPFNIENKIMENIGLGNYKIINDLLEEFKEYLDGKSGNIIQFSLVQLYGSIQRKIIKDGNNPFDIYEDNNFYKKLIYNINVQETIKFLYEEIITPYIISREEKELSEKEYIVNEAVNYIHSSYMYDIYLEECADKLNINTYTLSKWFKQIIGTNFIDYLTTYRLEQSKKLLINTNKKIREIAEDVGYKNSYFNRIFKKNQGLTPGQYRKKHKSNEI</sequence>
<dbReference type="Proteomes" id="UP001501166">
    <property type="component" value="Unassembled WGS sequence"/>
</dbReference>
<feature type="domain" description="HTH araC/xylS-type" evidence="6">
    <location>
        <begin position="651"/>
        <end position="748"/>
    </location>
</feature>
<keyword evidence="8" id="KW-1185">Reference proteome</keyword>
<dbReference type="Gene3D" id="1.10.10.60">
    <property type="entry name" value="Homeodomain-like"/>
    <property type="match status" value="2"/>
</dbReference>
<accession>A0ABN0X0E3</accession>
<dbReference type="InterPro" id="IPR018062">
    <property type="entry name" value="HTH_AraC-typ_CS"/>
</dbReference>
<dbReference type="PROSITE" id="PS00041">
    <property type="entry name" value="HTH_ARAC_FAMILY_1"/>
    <property type="match status" value="1"/>
</dbReference>
<keyword evidence="5" id="KW-1133">Transmembrane helix</keyword>
<keyword evidence="3" id="KW-0804">Transcription</keyword>
<dbReference type="PANTHER" id="PTHR43280">
    <property type="entry name" value="ARAC-FAMILY TRANSCRIPTIONAL REGULATOR"/>
    <property type="match status" value="1"/>
</dbReference>
<feature type="transmembrane region" description="Helical" evidence="5">
    <location>
        <begin position="27"/>
        <end position="49"/>
    </location>
</feature>
<dbReference type="RefSeq" id="WP_343752920.1">
    <property type="nucleotide sequence ID" value="NZ_BAAACW010000014.1"/>
</dbReference>
<keyword evidence="2" id="KW-0238">DNA-binding</keyword>
<organism evidence="7 8">
    <name type="scientific">Alkalibacterium iburiense</name>
    <dbReference type="NCBI Taxonomy" id="290589"/>
    <lineage>
        <taxon>Bacteria</taxon>
        <taxon>Bacillati</taxon>
        <taxon>Bacillota</taxon>
        <taxon>Bacilli</taxon>
        <taxon>Lactobacillales</taxon>
        <taxon>Carnobacteriaceae</taxon>
        <taxon>Alkalibacterium</taxon>
    </lineage>
</organism>
<feature type="transmembrane region" description="Helical" evidence="5">
    <location>
        <begin position="307"/>
        <end position="332"/>
    </location>
</feature>
<evidence type="ECO:0000256" key="2">
    <source>
        <dbReference type="ARBA" id="ARBA00023125"/>
    </source>
</evidence>
<evidence type="ECO:0000313" key="8">
    <source>
        <dbReference type="Proteomes" id="UP001501166"/>
    </source>
</evidence>
<evidence type="ECO:0000256" key="1">
    <source>
        <dbReference type="ARBA" id="ARBA00023015"/>
    </source>
</evidence>
<dbReference type="InterPro" id="IPR018060">
    <property type="entry name" value="HTH_AraC"/>
</dbReference>
<feature type="coiled-coil region" evidence="4">
    <location>
        <begin position="353"/>
        <end position="380"/>
    </location>
</feature>
<dbReference type="SMART" id="SM00342">
    <property type="entry name" value="HTH_ARAC"/>
    <property type="match status" value="1"/>
</dbReference>
<keyword evidence="4" id="KW-0175">Coiled coil</keyword>
<comment type="caution">
    <text evidence="7">The sequence shown here is derived from an EMBL/GenBank/DDBJ whole genome shotgun (WGS) entry which is preliminary data.</text>
</comment>
<evidence type="ECO:0000259" key="6">
    <source>
        <dbReference type="PROSITE" id="PS01124"/>
    </source>
</evidence>
<proteinExistence type="predicted"/>
<dbReference type="PANTHER" id="PTHR43280:SF28">
    <property type="entry name" value="HTH-TYPE TRANSCRIPTIONAL ACTIVATOR RHAS"/>
    <property type="match status" value="1"/>
</dbReference>